<dbReference type="Proteomes" id="UP001187343">
    <property type="component" value="Unassembled WGS sequence"/>
</dbReference>
<dbReference type="AlphaFoldDB" id="A0AA88TJR3"/>
<proteinExistence type="predicted"/>
<name>A0AA88TJR3_9TELE</name>
<evidence type="ECO:0000313" key="1">
    <source>
        <dbReference type="EMBL" id="KAK2889060.1"/>
    </source>
</evidence>
<keyword evidence="2" id="KW-1185">Reference proteome</keyword>
<dbReference type="EMBL" id="JAUYZG010000014">
    <property type="protein sequence ID" value="KAK2889060.1"/>
    <property type="molecule type" value="Genomic_DNA"/>
</dbReference>
<gene>
    <name evidence="1" type="ORF">Q8A67_014435</name>
</gene>
<protein>
    <submittedName>
        <fullName evidence="1">Uncharacterized protein</fullName>
    </submittedName>
</protein>
<comment type="caution">
    <text evidence="1">The sequence shown here is derived from an EMBL/GenBank/DDBJ whole genome shotgun (WGS) entry which is preliminary data.</text>
</comment>
<sequence length="284" mass="30385">MCRLFRSGARTSLSQSLTARSAAPSLGSEARSVVSSLQRESPALHFFSSEEVDVMSVDTEETVYSPPQSFVYEELVEVVTCAVAKLNFGKQDDRKRICGLLFCPRGPWPGAKSVTALRAPGEERYNLSAPSSSVSSGSHADTPATCGASGLSRLQQAKFPAAAQYGMALEEINWLLPASYLLQDTELEPLADASSEGLASSSQLIPLPPSVLQGSVGFNEQSSQSLPGLGTARECSSPPVRVLERHQDGQWVDQSPELASLDTTIVPHKTWLTASIGLQQQAFI</sequence>
<organism evidence="1 2">
    <name type="scientific">Cirrhinus molitorella</name>
    <name type="common">mud carp</name>
    <dbReference type="NCBI Taxonomy" id="172907"/>
    <lineage>
        <taxon>Eukaryota</taxon>
        <taxon>Metazoa</taxon>
        <taxon>Chordata</taxon>
        <taxon>Craniata</taxon>
        <taxon>Vertebrata</taxon>
        <taxon>Euteleostomi</taxon>
        <taxon>Actinopterygii</taxon>
        <taxon>Neopterygii</taxon>
        <taxon>Teleostei</taxon>
        <taxon>Ostariophysi</taxon>
        <taxon>Cypriniformes</taxon>
        <taxon>Cyprinidae</taxon>
        <taxon>Labeoninae</taxon>
        <taxon>Labeonini</taxon>
        <taxon>Cirrhinus</taxon>
    </lineage>
</organism>
<accession>A0AA88TJR3</accession>
<reference evidence="1" key="1">
    <citation type="submission" date="2023-08" db="EMBL/GenBank/DDBJ databases">
        <title>Chromosome-level Genome Assembly of mud carp (Cirrhinus molitorella).</title>
        <authorList>
            <person name="Liu H."/>
        </authorList>
    </citation>
    <scope>NUCLEOTIDE SEQUENCE</scope>
    <source>
        <strain evidence="1">Prfri</strain>
        <tissue evidence="1">Muscle</tissue>
    </source>
</reference>
<evidence type="ECO:0000313" key="2">
    <source>
        <dbReference type="Proteomes" id="UP001187343"/>
    </source>
</evidence>